<keyword evidence="2" id="KW-0812">Transmembrane</keyword>
<dbReference type="AlphaFoldDB" id="F3ZQ79"/>
<dbReference type="EMBL" id="CM001167">
    <property type="protein sequence ID" value="EGJ71745.1"/>
    <property type="molecule type" value="Genomic_DNA"/>
</dbReference>
<evidence type="ECO:0000256" key="3">
    <source>
        <dbReference type="SAM" id="SignalP"/>
    </source>
</evidence>
<sequence>MIKVRNKTKAVWLLMLTLLICSAQLKADDEITFTAKAPSSVIMGGQFEVAYTINTNKVNDFRAPSFDDFDVLIGPSRSVQSYTSIVNGKTSHVNNMTYTYILMPRKEGTYKLPGASVSIKGKSYTSNALSIKVLPDDGSSNQSSSSRGRNQQDVSRSSNQVTGKDIFLVGQLSKTKASEQEAVLLTYKLYVASVSVSSIRPVKIPDFNGFHSQELDLSNSNRWDLENYKGRNYRTAVLQQVVLFPQRSGQINIEPAEYEVAIEQPMEFEDPFDAFFNMQSSTTIRKKIVSPAISLNVDALPAGKPLDFSGGVGNFSLTSSISTNEIKANEAVTIKLVLSGTGNMKLISSPEIDFPSDFEVYDPKVEDQFRLTAQGLTGNRVIEYLAIPRHEGNFKIPAIQFSYFDLKSKSYKTLRTNEFSLKVTKGAAGSSTSTGGVVSNYTNKEDLKILGEDIRFIKLNDVKLHPRDQFIHGTLTYRLMYIIPLILFVVLLAFNAKRAKENSNIALMRTKKANKVARARMKNAEKLLKEGNKSQFYDEVLRALWGYISDKLTIPLSKLSKDNIEEELTKYGVENELTNQFINTLNECEFAKFAPGDDNQAMDKVFKQATELIGRMEDVIKH</sequence>
<keyword evidence="2" id="KW-0472">Membrane</keyword>
<feature type="region of interest" description="Disordered" evidence="1">
    <location>
        <begin position="135"/>
        <end position="158"/>
    </location>
</feature>
<evidence type="ECO:0000256" key="2">
    <source>
        <dbReference type="SAM" id="Phobius"/>
    </source>
</evidence>
<evidence type="ECO:0000313" key="5">
    <source>
        <dbReference type="Proteomes" id="UP000018439"/>
    </source>
</evidence>
<protein>
    <recommendedName>
        <fullName evidence="6">Aerotolerance-related exported protein</fullName>
    </recommendedName>
</protein>
<feature type="chain" id="PRO_5003303757" description="Aerotolerance-related exported protein" evidence="3">
    <location>
        <begin position="28"/>
        <end position="622"/>
    </location>
</feature>
<feature type="transmembrane region" description="Helical" evidence="2">
    <location>
        <begin position="475"/>
        <end position="494"/>
    </location>
</feature>
<keyword evidence="2" id="KW-1133">Transmembrane helix</keyword>
<dbReference type="STRING" id="679937.Bcop_1553"/>
<accession>F3ZQ79</accession>
<dbReference type="Pfam" id="PF13584">
    <property type="entry name" value="BatD"/>
    <property type="match status" value="2"/>
</dbReference>
<evidence type="ECO:0000256" key="1">
    <source>
        <dbReference type="SAM" id="MobiDB-lite"/>
    </source>
</evidence>
<organism evidence="4 5">
    <name type="scientific">Bacteroides coprosuis DSM 18011</name>
    <dbReference type="NCBI Taxonomy" id="679937"/>
    <lineage>
        <taxon>Bacteria</taxon>
        <taxon>Pseudomonadati</taxon>
        <taxon>Bacteroidota</taxon>
        <taxon>Bacteroidia</taxon>
        <taxon>Bacteroidales</taxon>
        <taxon>Bacteroidaceae</taxon>
        <taxon>Bacteroides</taxon>
    </lineage>
</organism>
<dbReference type="OrthoDB" id="2079210at2"/>
<dbReference type="InterPro" id="IPR025738">
    <property type="entry name" value="BatD"/>
</dbReference>
<feature type="compositionally biased region" description="Low complexity" evidence="1">
    <location>
        <begin position="136"/>
        <end position="153"/>
    </location>
</feature>
<evidence type="ECO:0000313" key="4">
    <source>
        <dbReference type="EMBL" id="EGJ71745.1"/>
    </source>
</evidence>
<dbReference type="PANTHER" id="PTHR40940">
    <property type="entry name" value="PROTEIN BATD-RELATED"/>
    <property type="match status" value="1"/>
</dbReference>
<dbReference type="eggNOG" id="COG0457">
    <property type="taxonomic scope" value="Bacteria"/>
</dbReference>
<keyword evidence="5" id="KW-1185">Reference proteome</keyword>
<evidence type="ECO:0008006" key="6">
    <source>
        <dbReference type="Google" id="ProtNLM"/>
    </source>
</evidence>
<keyword evidence="3" id="KW-0732">Signal</keyword>
<name>F3ZQ79_9BACE</name>
<reference evidence="4 5" key="1">
    <citation type="journal article" date="2011" name="Stand. Genomic Sci.">
        <title>Non-contiguous finished genome sequence of Bacteroides coprosuis type strain (PC139).</title>
        <authorList>
            <person name="Land M."/>
            <person name="Held B."/>
            <person name="Gronow S."/>
            <person name="Abt B."/>
            <person name="Lucas S."/>
            <person name="Del Rio T.G."/>
            <person name="Nolan M."/>
            <person name="Tice H."/>
            <person name="Cheng J.F."/>
            <person name="Pitluck S."/>
            <person name="Liolios K."/>
            <person name="Pagani I."/>
            <person name="Ivanova N."/>
            <person name="Mavromatis K."/>
            <person name="Mikhailova N."/>
            <person name="Pati A."/>
            <person name="Tapia R."/>
            <person name="Han C."/>
            <person name="Goodwin L."/>
            <person name="Chen A."/>
            <person name="Palaniappan K."/>
            <person name="Hauser L."/>
            <person name="Brambilla E.M."/>
            <person name="Rohde M."/>
            <person name="Goker M."/>
            <person name="Detter J.C."/>
            <person name="Woyke T."/>
            <person name="Bristow J."/>
            <person name="Eisen J.A."/>
            <person name="Markowitz V."/>
            <person name="Hugenholtz P."/>
            <person name="Kyrpides N.C."/>
            <person name="Klenk H.P."/>
            <person name="Lapidus A."/>
        </authorList>
    </citation>
    <scope>NUCLEOTIDE SEQUENCE [LARGE SCALE GENOMIC DNA]</scope>
    <source>
        <strain evidence="4 5">DSM 18011</strain>
    </source>
</reference>
<dbReference type="Proteomes" id="UP000018439">
    <property type="component" value="Chromosome"/>
</dbReference>
<dbReference type="PANTHER" id="PTHR40940:SF2">
    <property type="entry name" value="BATD"/>
    <property type="match status" value="1"/>
</dbReference>
<gene>
    <name evidence="4" type="ORF">Bcop_1553</name>
</gene>
<dbReference type="HOGENOM" id="CLU_016843_0_0_10"/>
<proteinExistence type="predicted"/>
<feature type="signal peptide" evidence="3">
    <location>
        <begin position="1"/>
        <end position="27"/>
    </location>
</feature>